<dbReference type="InterPro" id="IPR028748">
    <property type="entry name" value="CATSPERB"/>
</dbReference>
<evidence type="ECO:0000256" key="1">
    <source>
        <dbReference type="SAM" id="Phobius"/>
    </source>
</evidence>
<accession>A0A1Y1V9F9</accession>
<keyword evidence="1" id="KW-0472">Membrane</keyword>
<dbReference type="PANTHER" id="PTHR14705:SF0">
    <property type="entry name" value="CATION CHANNEL SPERM-ASSOCIATED AUXILIARY SUBUNIT BETA"/>
    <property type="match status" value="1"/>
</dbReference>
<evidence type="ECO:0000259" key="2">
    <source>
        <dbReference type="Pfam" id="PF15149"/>
    </source>
</evidence>
<gene>
    <name evidence="3" type="ORF">BCR36DRAFT_328010</name>
</gene>
<keyword evidence="4" id="KW-1185">Reference proteome</keyword>
<dbReference type="Proteomes" id="UP000193719">
    <property type="component" value="Unassembled WGS sequence"/>
</dbReference>
<reference evidence="3 4" key="2">
    <citation type="submission" date="2016-08" db="EMBL/GenBank/DDBJ databases">
        <title>Pervasive Adenine N6-methylation of Active Genes in Fungi.</title>
        <authorList>
            <consortium name="DOE Joint Genome Institute"/>
            <person name="Mondo S.J."/>
            <person name="Dannebaum R.O."/>
            <person name="Kuo R.C."/>
            <person name="Labutti K."/>
            <person name="Haridas S."/>
            <person name="Kuo A."/>
            <person name="Salamov A."/>
            <person name="Ahrendt S.R."/>
            <person name="Lipzen A."/>
            <person name="Sullivan W."/>
            <person name="Andreopoulos W.B."/>
            <person name="Clum A."/>
            <person name="Lindquist E."/>
            <person name="Daum C."/>
            <person name="Ramamoorthy G.K."/>
            <person name="Gryganskyi A."/>
            <person name="Culley D."/>
            <person name="Magnuson J.K."/>
            <person name="James T.Y."/>
            <person name="O'Malley M.A."/>
            <person name="Stajich J.E."/>
            <person name="Spatafora J.W."/>
            <person name="Visel A."/>
            <person name="Grigoriev I.V."/>
        </authorList>
    </citation>
    <scope>NUCLEOTIDE SEQUENCE [LARGE SCALE GENOMIC DNA]</scope>
    <source>
        <strain evidence="4">finn</strain>
    </source>
</reference>
<dbReference type="EMBL" id="MCFH01000023">
    <property type="protein sequence ID" value="ORX49696.1"/>
    <property type="molecule type" value="Genomic_DNA"/>
</dbReference>
<dbReference type="OrthoDB" id="2159869at2759"/>
<keyword evidence="1" id="KW-0812">Transmembrane</keyword>
<dbReference type="InterPro" id="IPR048789">
    <property type="entry name" value="CATSPERB_C"/>
</dbReference>
<feature type="domain" description="Cation channel sperm-associated protein subunit beta C-terminal" evidence="2">
    <location>
        <begin position="1146"/>
        <end position="1366"/>
    </location>
</feature>
<dbReference type="GO" id="GO:0005929">
    <property type="term" value="C:cilium"/>
    <property type="evidence" value="ECO:0007669"/>
    <property type="project" value="TreeGrafter"/>
</dbReference>
<feature type="transmembrane region" description="Helical" evidence="1">
    <location>
        <begin position="7"/>
        <end position="26"/>
    </location>
</feature>
<comment type="caution">
    <text evidence="3">The sequence shown here is derived from an EMBL/GenBank/DDBJ whole genome shotgun (WGS) entry which is preliminary data.</text>
</comment>
<keyword evidence="1" id="KW-1133">Transmembrane helix</keyword>
<reference evidence="3 4" key="1">
    <citation type="submission" date="2016-08" db="EMBL/GenBank/DDBJ databases">
        <title>Genomes of anaerobic fungi encode conserved fungal cellulosomes for biomass hydrolysis.</title>
        <authorList>
            <consortium name="DOE Joint Genome Institute"/>
            <person name="Haitjema C.H."/>
            <person name="Gilmore S.P."/>
            <person name="Henske J.K."/>
            <person name="Solomon K.V."/>
            <person name="De Groot R."/>
            <person name="Kuo A."/>
            <person name="Mondo S.J."/>
            <person name="Salamov A.A."/>
            <person name="Labutti K."/>
            <person name="Zhao Z."/>
            <person name="Chiniquy J."/>
            <person name="Barry K."/>
            <person name="Brewer H.M."/>
            <person name="Purvine S.O."/>
            <person name="Wright A.T."/>
            <person name="Boxma B."/>
            <person name="Van Alen T."/>
            <person name="Hackstein J.H."/>
            <person name="Baker S.E."/>
            <person name="Grigoriev I.V."/>
            <person name="O'Malley M.A."/>
        </authorList>
    </citation>
    <scope>NUCLEOTIDE SEQUENCE [LARGE SCALE GENOMIC DNA]</scope>
    <source>
        <strain evidence="4">finn</strain>
    </source>
</reference>
<dbReference type="PANTHER" id="PTHR14705">
    <property type="entry name" value="CATION CHANNEL SPERM-ASSOCIATED PROTEIN SUBUNIT BETA"/>
    <property type="match status" value="1"/>
</dbReference>
<protein>
    <recommendedName>
        <fullName evidence="2">Cation channel sperm-associated protein subunit beta C-terminal domain-containing protein</fullName>
    </recommendedName>
</protein>
<evidence type="ECO:0000313" key="4">
    <source>
        <dbReference type="Proteomes" id="UP000193719"/>
    </source>
</evidence>
<organism evidence="3 4">
    <name type="scientific">Piromyces finnis</name>
    <dbReference type="NCBI Taxonomy" id="1754191"/>
    <lineage>
        <taxon>Eukaryota</taxon>
        <taxon>Fungi</taxon>
        <taxon>Fungi incertae sedis</taxon>
        <taxon>Chytridiomycota</taxon>
        <taxon>Chytridiomycota incertae sedis</taxon>
        <taxon>Neocallimastigomycetes</taxon>
        <taxon>Neocallimastigales</taxon>
        <taxon>Neocallimastigaceae</taxon>
        <taxon>Piromyces</taxon>
    </lineage>
</organism>
<dbReference type="STRING" id="1754191.A0A1Y1V9F9"/>
<sequence>MILQSKYHYFLVYIIIYILLLLTLTYEKDVPIPRFQIISSEESITIHDALTISLEHSYIPNDNKTYSFCVIFDENNITMDDLENVWIGKKEDLLQDNVQFSTIYKKPGDKTIVILVTSTKFYFNEDNNTIESNELISSSTKRIQIKVEYGTYCYHYSQYVNWNPFSKDDIYKRYFNGNSPIMHIQLYNSHFPDNTQMATEITKSFSLIGEHPTLFLTNNTHSYTIESENILNDNTEWTVRIDKSYLYSTNPISLKIKSKGSNILGCGIEDIDMIFHIPTAYELDLGLDITDKIKFDSSTNDGNIRIDSKIYRIDKIDTFHSVSNPNLNVLNLELSNINNKEDEYSVIALSNDFMETYKIFDLKKTNKTADADVFTTCQGTSKLSCSIQKYLNIMVLQRYLIVHTNTGVFYTSLPSVLTDFLRPTGDMPSQFHPLKELHTTIAKQGYENIKLMATTNTITTNSTYIYGIFSTSTTGVKNRIIYSLENYFVKGLWRATNIDEIFSTLNIQNKNSKTEFISAIRFNEQNIYLIGIPVEDERYPNLYKNCAIIIHTTTIFDKTTDFSMEFNLPDNEYFYGMSLHENNYDIFIYGTSIYHSNDGGYTFKIKNKLNILDSGDTFSKPEYFIDIKSTHYRSSVYFITNLSNVYYGNTSVTHYILLEWAHLEPNQLINYVINNHGTLSIIDYSLGSLNKNPSDNINSKYPLNIIFSSGTIPTKAIIEFSNFNKIAFDGPFPLVPIIRNDNDIWLYGYGVDAPFDNSYIGYVITLKNTDDRLFIYEISKNQELLRVIPENNFSHESRSDPLEIHIHKNNIKYSSTDYIDFNSFSVPLKNNAIVTLSTNDIGSRIWTKGDVNKAIVVRNGSFIIRKIIDDRSVLAEMIFPIRSWMDIKKEIPPKTLYLSWDIYDLRGIVAYDTPLNYKVYLTEDSTTELNVDDKTSISLNNNISLFTKDKINDIIIIGDLDNEYIIGEIIEAHGPQAKILINRLNGNIYQKQNKDFSIIQSRKTYTNNGTLLDSTTMDHIWSLKMDNCHWVNLEMTELPDISYIDYNGELNITVNVDTDNSNVKIIDYYQFNSQFFMTLSNPGILDYENNNYYGISELALNLNIKDKGIGGMNILSVFPAHNSIYCDDKLPIKYIFNQCPPTRIIVPDFELEDQDILYGEGELYDKKVIELPYNYRPPSYLGNDVPIEDSFYHAHPGKDRIKNRFKVSKNSGKYKQCEGKSNRQECECTDEQKRSMLIKNSDCIEKVIKLYQTDNYELKFFIKEYGKETRVLDMPFNITELNNRTDYCISDCSNNNMNLYDPLTDKIVWRGEELYHFKIDVDYYYCTISTEMIYYIVSPNPGFSIETAIMCLVCFVFIIWILITYIHYCIKKVKGW</sequence>
<name>A0A1Y1V9F9_9FUNG</name>
<proteinExistence type="predicted"/>
<dbReference type="GO" id="GO:0036128">
    <property type="term" value="C:CatSper complex"/>
    <property type="evidence" value="ECO:0007669"/>
    <property type="project" value="InterPro"/>
</dbReference>
<feature type="transmembrane region" description="Helical" evidence="1">
    <location>
        <begin position="1347"/>
        <end position="1370"/>
    </location>
</feature>
<dbReference type="Pfam" id="PF15149">
    <property type="entry name" value="CATSPERB_C"/>
    <property type="match status" value="1"/>
</dbReference>
<evidence type="ECO:0000313" key="3">
    <source>
        <dbReference type="EMBL" id="ORX49696.1"/>
    </source>
</evidence>